<dbReference type="GO" id="GO:0008725">
    <property type="term" value="F:DNA-3-methyladenine glycosylase activity"/>
    <property type="evidence" value="ECO:0007669"/>
    <property type="project" value="InterPro"/>
</dbReference>
<organism evidence="1 2">
    <name type="scientific">Halopseudomonas pachastrellae</name>
    <dbReference type="NCBI Taxonomy" id="254161"/>
    <lineage>
        <taxon>Bacteria</taxon>
        <taxon>Pseudomonadati</taxon>
        <taxon>Pseudomonadota</taxon>
        <taxon>Gammaproteobacteria</taxon>
        <taxon>Pseudomonadales</taxon>
        <taxon>Pseudomonadaceae</taxon>
        <taxon>Halopseudomonas</taxon>
    </lineage>
</organism>
<dbReference type="Pfam" id="PF03352">
    <property type="entry name" value="Adenine_glyco"/>
    <property type="match status" value="1"/>
</dbReference>
<dbReference type="InterPro" id="IPR011257">
    <property type="entry name" value="DNA_glycosylase"/>
</dbReference>
<accession>A0A1S8DCE2</accession>
<evidence type="ECO:0000313" key="2">
    <source>
        <dbReference type="Proteomes" id="UP000242847"/>
    </source>
</evidence>
<dbReference type="SUPFAM" id="SSF48150">
    <property type="entry name" value="DNA-glycosylase"/>
    <property type="match status" value="1"/>
</dbReference>
<keyword evidence="2" id="KW-1185">Reference proteome</keyword>
<reference evidence="1 2" key="1">
    <citation type="submission" date="2017-01" db="EMBL/GenBank/DDBJ databases">
        <title>Draft genome sequence of Pseudomonas pachastrellae type strain CCUG 46540T from a deep sea.</title>
        <authorList>
            <person name="Gomila M."/>
            <person name="Mulet M."/>
            <person name="Lalucat J."/>
            <person name="Garcia-Valdes E."/>
        </authorList>
    </citation>
    <scope>NUCLEOTIDE SEQUENCE [LARGE SCALE GENOMIC DNA]</scope>
    <source>
        <strain evidence="1 2">CCUG 46540</strain>
    </source>
</reference>
<gene>
    <name evidence="1" type="ORF">BXT89_17585</name>
</gene>
<dbReference type="AlphaFoldDB" id="A0A1S8DCE2"/>
<dbReference type="RefSeq" id="WP_083729234.1">
    <property type="nucleotide sequence ID" value="NZ_FOUD01000024.1"/>
</dbReference>
<dbReference type="OrthoDB" id="9795156at2"/>
<proteinExistence type="predicted"/>
<dbReference type="GO" id="GO:0006284">
    <property type="term" value="P:base-excision repair"/>
    <property type="evidence" value="ECO:0007669"/>
    <property type="project" value="InterPro"/>
</dbReference>
<dbReference type="InterPro" id="IPR052891">
    <property type="entry name" value="DNA-3mA_glycosylase"/>
</dbReference>
<dbReference type="STRING" id="254161.SAMN05216256_12426"/>
<dbReference type="PANTHER" id="PTHR30037">
    <property type="entry name" value="DNA-3-METHYLADENINE GLYCOSYLASE 1"/>
    <property type="match status" value="1"/>
</dbReference>
<comment type="caution">
    <text evidence="1">The sequence shown here is derived from an EMBL/GenBank/DDBJ whole genome shotgun (WGS) entry which is preliminary data.</text>
</comment>
<evidence type="ECO:0000313" key="1">
    <source>
        <dbReference type="EMBL" id="ONM42509.1"/>
    </source>
</evidence>
<dbReference type="PANTHER" id="PTHR30037:SF3">
    <property type="entry name" value="BLR0857 PROTEIN"/>
    <property type="match status" value="1"/>
</dbReference>
<dbReference type="InterPro" id="IPR005019">
    <property type="entry name" value="Adenine_glyco"/>
</dbReference>
<protein>
    <submittedName>
        <fullName evidence="1">3-methyladenine DNA glycosylase</fullName>
    </submittedName>
</protein>
<name>A0A1S8DCE2_9GAMM</name>
<dbReference type="Gene3D" id="1.10.340.30">
    <property type="entry name" value="Hypothetical protein, domain 2"/>
    <property type="match status" value="1"/>
</dbReference>
<dbReference type="Proteomes" id="UP000242847">
    <property type="component" value="Unassembled WGS sequence"/>
</dbReference>
<sequence length="223" mass="25192">MQDYRWLHEYCLNRFGSAQALEALLPQPRTADELRAIADDRYLSTIALRVFRAGLRHSLVDAKWPAFEEAFFGFAPEKVVLMSAEHIERLMQNTRLIRHLGKLRSVPRNAQLVLDIRAEYGSMGNLIADWPEDDIVGLWRLLARRGAQLGGQSAPRLLRMLGKDTWAPSEDVVAALKAQGIIDKMPSSQRDQAAAQAAFNQWREQSGRPLCQLSAMLAFTVNH</sequence>
<dbReference type="EMBL" id="MUBC01000066">
    <property type="protein sequence ID" value="ONM42509.1"/>
    <property type="molecule type" value="Genomic_DNA"/>
</dbReference>